<dbReference type="RefSeq" id="WP_062075951.1">
    <property type="nucleotide sequence ID" value="NZ_BBRC01000014.1"/>
</dbReference>
<protein>
    <submittedName>
        <fullName evidence="4">Glycosidase</fullName>
    </submittedName>
</protein>
<dbReference type="SMART" id="SM00642">
    <property type="entry name" value="Aamy"/>
    <property type="match status" value="1"/>
</dbReference>
<dbReference type="EMBL" id="JACBZO010000001">
    <property type="protein sequence ID" value="NYI40877.1"/>
    <property type="molecule type" value="Genomic_DNA"/>
</dbReference>
<name>A0A7Z0CJK4_9MICO</name>
<keyword evidence="2 4" id="KW-0326">Glycosidase</keyword>
<evidence type="ECO:0000256" key="1">
    <source>
        <dbReference type="ARBA" id="ARBA00022801"/>
    </source>
</evidence>
<keyword evidence="1" id="KW-0378">Hydrolase</keyword>
<feature type="domain" description="Glycosyl hydrolase family 13 catalytic" evidence="3">
    <location>
        <begin position="11"/>
        <end position="350"/>
    </location>
</feature>
<evidence type="ECO:0000259" key="3">
    <source>
        <dbReference type="SMART" id="SM00642"/>
    </source>
</evidence>
<gene>
    <name evidence="4" type="ORF">BKA03_000996</name>
</gene>
<evidence type="ECO:0000313" key="4">
    <source>
        <dbReference type="EMBL" id="NYI40877.1"/>
    </source>
</evidence>
<evidence type="ECO:0000313" key="5">
    <source>
        <dbReference type="Proteomes" id="UP000547973"/>
    </source>
</evidence>
<keyword evidence="5" id="KW-1185">Reference proteome</keyword>
<proteinExistence type="predicted"/>
<dbReference type="Gene3D" id="3.20.20.80">
    <property type="entry name" value="Glycosidases"/>
    <property type="match status" value="1"/>
</dbReference>
<sequence length="420" mass="45521">MRHQAQVVWWHVYPLGFLGATIRPDGGAASAPAAPTRTLTSLIPWLDYAADLGFEGLLLGPIFRSSSHGYDTLDHLAIDPRLGTEADFDALAAACAARGMHLALDGVFNHVGDQHPWVLDALANGPDSPGAKRVRVDHAADGTASAHVFEGHGGLITLRHDAEEVRAYTAEVMMHWLGLGATSWRLDAAYAVPNDFWADVLGRTRASHPDAWFLAEVIHGDYAAIAAASTVDSVTQYELWKSLWSSIANRNFFELDWTLTRHLEFCEAFTPSTFVGNHDVTRIASQVGVDGAIAALWLLMTLPGTPFVYYGDEVGALGVKEDRIGGDDAVRPEYPPTPPADWASAADAARVLEAHREALDLRRKNPWLTRSSVTVELLENTRITYVARGENEGEALRVDADLGADLAAAPHVTVVPVNQT</sequence>
<dbReference type="GO" id="GO:0005975">
    <property type="term" value="P:carbohydrate metabolic process"/>
    <property type="evidence" value="ECO:0007669"/>
    <property type="project" value="InterPro"/>
</dbReference>
<evidence type="ECO:0000256" key="2">
    <source>
        <dbReference type="ARBA" id="ARBA00023295"/>
    </source>
</evidence>
<reference evidence="4 5" key="1">
    <citation type="submission" date="2020-07" db="EMBL/GenBank/DDBJ databases">
        <title>Sequencing the genomes of 1000 actinobacteria strains.</title>
        <authorList>
            <person name="Klenk H.-P."/>
        </authorList>
    </citation>
    <scope>NUCLEOTIDE SEQUENCE [LARGE SCALE GENOMIC DNA]</scope>
    <source>
        <strain evidence="4 5">DSM 19970</strain>
    </source>
</reference>
<dbReference type="GO" id="GO:0016798">
    <property type="term" value="F:hydrolase activity, acting on glycosyl bonds"/>
    <property type="evidence" value="ECO:0007669"/>
    <property type="project" value="UniProtKB-KW"/>
</dbReference>
<dbReference type="OrthoDB" id="9802433at2"/>
<dbReference type="Pfam" id="PF00128">
    <property type="entry name" value="Alpha-amylase"/>
    <property type="match status" value="2"/>
</dbReference>
<dbReference type="Proteomes" id="UP000547973">
    <property type="component" value="Unassembled WGS sequence"/>
</dbReference>
<dbReference type="PANTHER" id="PTHR10357">
    <property type="entry name" value="ALPHA-AMYLASE FAMILY MEMBER"/>
    <property type="match status" value="1"/>
</dbReference>
<accession>A0A7Z0CJK4</accession>
<dbReference type="SUPFAM" id="SSF51445">
    <property type="entry name" value="(Trans)glycosidases"/>
    <property type="match status" value="1"/>
</dbReference>
<organism evidence="4 5">
    <name type="scientific">Demequina lutea</name>
    <dbReference type="NCBI Taxonomy" id="431489"/>
    <lineage>
        <taxon>Bacteria</taxon>
        <taxon>Bacillati</taxon>
        <taxon>Actinomycetota</taxon>
        <taxon>Actinomycetes</taxon>
        <taxon>Micrococcales</taxon>
        <taxon>Demequinaceae</taxon>
        <taxon>Demequina</taxon>
    </lineage>
</organism>
<dbReference type="InterPro" id="IPR006047">
    <property type="entry name" value="GH13_cat_dom"/>
</dbReference>
<dbReference type="InterPro" id="IPR017853">
    <property type="entry name" value="GH"/>
</dbReference>
<dbReference type="PANTHER" id="PTHR10357:SF210">
    <property type="entry name" value="MALTODEXTRIN GLUCOSIDASE"/>
    <property type="match status" value="1"/>
</dbReference>
<dbReference type="AlphaFoldDB" id="A0A7Z0CJK4"/>
<comment type="caution">
    <text evidence="4">The sequence shown here is derived from an EMBL/GenBank/DDBJ whole genome shotgun (WGS) entry which is preliminary data.</text>
</comment>